<dbReference type="SUPFAM" id="SSF52058">
    <property type="entry name" value="L domain-like"/>
    <property type="match status" value="1"/>
</dbReference>
<gene>
    <name evidence="10" type="primary">LOC111297642</name>
</gene>
<keyword evidence="4" id="KW-0677">Repeat</keyword>
<dbReference type="PROSITE" id="PS50011">
    <property type="entry name" value="PROTEIN_KINASE_DOM"/>
    <property type="match status" value="1"/>
</dbReference>
<dbReference type="InterPro" id="IPR000719">
    <property type="entry name" value="Prot_kinase_dom"/>
</dbReference>
<keyword evidence="2" id="KW-0433">Leucine-rich repeat</keyword>
<dbReference type="InterPro" id="IPR011009">
    <property type="entry name" value="Kinase-like_dom_sf"/>
</dbReference>
<evidence type="ECO:0000256" key="5">
    <source>
        <dbReference type="ARBA" id="ARBA00022989"/>
    </source>
</evidence>
<dbReference type="InterPro" id="IPR008271">
    <property type="entry name" value="Ser/Thr_kinase_AS"/>
</dbReference>
<sequence>MSSKLDVALGNETDRLALLALKDQLVDVFSWNFNFMECLSTFVTGKVIIWRKLYPMLRISNLKILAIGRNNLSGTIPSSIYNLPSMAYVDMGTNKLSGNLAPEIGFAFPKLEILYIGDNQFTGTIPRSVTNIHGLQQFDIQSNGFSGSVPDNMENLQNLELFTIDYNHLGIGNAGDLDFLSSLSNCSQVKLLAIHENRLGRVLPESVANLSTQLDLLYMGGNRISGSAREGISNLGGISALRILNMLMQGNYFLGSIPLSFGFLRGLENLDLSGNNFSGKIPVDLQKLPFLVSLNLSFNQLGGEVPQKGVFQNVSEFSVIGNKEPCGEIPEIKLPKCFNQEAKKKGNVLSTKVIVIIILGIPLASILGKKSLWLCLLPVGYFRVSYNELLQATNDFASSNCIWGGSFGSVYIGILHRHKNPVAVKVLNLKILGAGKCFAVECEALSKSQHRYLVKLITSYSSIGFKALVLEIVLNGSLDSWLHGHQYGLRYLNFDQSLFIAIDVANALDYLHHHCETLIVHRDLKPTNVLIDDDMVAHVSDFGMAKLLSRAACNNLDSEQATSSVIKGTIGYLGLGLTFMSGGYQAYGGGLQIGEPRSLRFDGSQPIGGIGPRLSTASRGFISIKNSSKAIATNLTIKNKVFIVVDCTTNDGN</sequence>
<dbReference type="Pfam" id="PF00069">
    <property type="entry name" value="Pkinase"/>
    <property type="match status" value="1"/>
</dbReference>
<dbReference type="Gene3D" id="3.80.10.10">
    <property type="entry name" value="Ribonuclease Inhibitor"/>
    <property type="match status" value="1"/>
</dbReference>
<reference evidence="10" key="1">
    <citation type="submission" date="2025-08" db="UniProtKB">
        <authorList>
            <consortium name="RefSeq"/>
        </authorList>
    </citation>
    <scope>IDENTIFICATION</scope>
    <source>
        <tissue evidence="10">Fruit stalk</tissue>
    </source>
</reference>
<dbReference type="OrthoDB" id="676979at2759"/>
<feature type="transmembrane region" description="Helical" evidence="7">
    <location>
        <begin position="349"/>
        <end position="368"/>
    </location>
</feature>
<dbReference type="KEGG" id="dzi:111297642"/>
<dbReference type="PANTHER" id="PTHR27008:SF592">
    <property type="entry name" value="LEUCINE-RICH REPEAT RECEPTOR-LIKE PROTEIN KINASE FAMILY PROTEIN-RELATED"/>
    <property type="match status" value="1"/>
</dbReference>
<dbReference type="GO" id="GO:0016020">
    <property type="term" value="C:membrane"/>
    <property type="evidence" value="ECO:0007669"/>
    <property type="project" value="UniProtKB-SubCell"/>
</dbReference>
<keyword evidence="5 7" id="KW-1133">Transmembrane helix</keyword>
<dbReference type="InterPro" id="IPR051809">
    <property type="entry name" value="Plant_receptor-like_S/T_kinase"/>
</dbReference>
<keyword evidence="9" id="KW-1185">Reference proteome</keyword>
<dbReference type="GeneID" id="111297642"/>
<keyword evidence="6 7" id="KW-0472">Membrane</keyword>
<evidence type="ECO:0000256" key="2">
    <source>
        <dbReference type="ARBA" id="ARBA00022614"/>
    </source>
</evidence>
<protein>
    <submittedName>
        <fullName evidence="10">Probable LRR receptor-like serine/threonine-protein kinase At3g47570</fullName>
    </submittedName>
</protein>
<proteinExistence type="predicted"/>
<dbReference type="PANTHER" id="PTHR27008">
    <property type="entry name" value="OS04G0122200 PROTEIN"/>
    <property type="match status" value="1"/>
</dbReference>
<accession>A0A6P5Z5J2</accession>
<dbReference type="Gene3D" id="3.30.200.20">
    <property type="entry name" value="Phosphorylase Kinase, domain 1"/>
    <property type="match status" value="1"/>
</dbReference>
<dbReference type="GO" id="GO:0004672">
    <property type="term" value="F:protein kinase activity"/>
    <property type="evidence" value="ECO:0007669"/>
    <property type="project" value="InterPro"/>
</dbReference>
<dbReference type="Gene3D" id="1.10.510.10">
    <property type="entry name" value="Transferase(Phosphotransferase) domain 1"/>
    <property type="match status" value="1"/>
</dbReference>
<evidence type="ECO:0000256" key="6">
    <source>
        <dbReference type="ARBA" id="ARBA00023136"/>
    </source>
</evidence>
<evidence type="ECO:0000313" key="9">
    <source>
        <dbReference type="Proteomes" id="UP000515121"/>
    </source>
</evidence>
<feature type="transmembrane region" description="Helical" evidence="7">
    <location>
        <begin position="28"/>
        <end position="49"/>
    </location>
</feature>
<dbReference type="RefSeq" id="XP_022748028.1">
    <property type="nucleotide sequence ID" value="XM_022892293.1"/>
</dbReference>
<dbReference type="GO" id="GO:0005524">
    <property type="term" value="F:ATP binding"/>
    <property type="evidence" value="ECO:0007669"/>
    <property type="project" value="InterPro"/>
</dbReference>
<keyword evidence="3 7" id="KW-0812">Transmembrane</keyword>
<evidence type="ECO:0000256" key="1">
    <source>
        <dbReference type="ARBA" id="ARBA00004370"/>
    </source>
</evidence>
<dbReference type="Pfam" id="PF00560">
    <property type="entry name" value="LRR_1"/>
    <property type="match status" value="3"/>
</dbReference>
<name>A0A6P5Z5J2_DURZI</name>
<evidence type="ECO:0000256" key="4">
    <source>
        <dbReference type="ARBA" id="ARBA00022737"/>
    </source>
</evidence>
<organism evidence="9 10">
    <name type="scientific">Durio zibethinus</name>
    <name type="common">Durian</name>
    <dbReference type="NCBI Taxonomy" id="66656"/>
    <lineage>
        <taxon>Eukaryota</taxon>
        <taxon>Viridiplantae</taxon>
        <taxon>Streptophyta</taxon>
        <taxon>Embryophyta</taxon>
        <taxon>Tracheophyta</taxon>
        <taxon>Spermatophyta</taxon>
        <taxon>Magnoliopsida</taxon>
        <taxon>eudicotyledons</taxon>
        <taxon>Gunneridae</taxon>
        <taxon>Pentapetalae</taxon>
        <taxon>rosids</taxon>
        <taxon>malvids</taxon>
        <taxon>Malvales</taxon>
        <taxon>Malvaceae</taxon>
        <taxon>Helicteroideae</taxon>
        <taxon>Durio</taxon>
    </lineage>
</organism>
<evidence type="ECO:0000259" key="8">
    <source>
        <dbReference type="PROSITE" id="PS50011"/>
    </source>
</evidence>
<evidence type="ECO:0000313" key="10">
    <source>
        <dbReference type="RefSeq" id="XP_022748028.1"/>
    </source>
</evidence>
<feature type="domain" description="Protein kinase" evidence="8">
    <location>
        <begin position="396"/>
        <end position="653"/>
    </location>
</feature>
<evidence type="ECO:0000256" key="3">
    <source>
        <dbReference type="ARBA" id="ARBA00022692"/>
    </source>
</evidence>
<comment type="subcellular location">
    <subcellularLocation>
        <location evidence="1">Membrane</location>
    </subcellularLocation>
</comment>
<dbReference type="SUPFAM" id="SSF56112">
    <property type="entry name" value="Protein kinase-like (PK-like)"/>
    <property type="match status" value="1"/>
</dbReference>
<evidence type="ECO:0000256" key="7">
    <source>
        <dbReference type="SAM" id="Phobius"/>
    </source>
</evidence>
<dbReference type="InterPro" id="IPR032675">
    <property type="entry name" value="LRR_dom_sf"/>
</dbReference>
<dbReference type="Proteomes" id="UP000515121">
    <property type="component" value="Unplaced"/>
</dbReference>
<dbReference type="InterPro" id="IPR001611">
    <property type="entry name" value="Leu-rich_rpt"/>
</dbReference>
<dbReference type="AlphaFoldDB" id="A0A6P5Z5J2"/>
<dbReference type="SMART" id="SM00220">
    <property type="entry name" value="S_TKc"/>
    <property type="match status" value="1"/>
</dbReference>
<dbReference type="PROSITE" id="PS00108">
    <property type="entry name" value="PROTEIN_KINASE_ST"/>
    <property type="match status" value="1"/>
</dbReference>